<keyword evidence="12" id="KW-1185">Reference proteome</keyword>
<dbReference type="InterPro" id="IPR002562">
    <property type="entry name" value="3'-5'_exonuclease_dom"/>
</dbReference>
<dbReference type="Pfam" id="PF00476">
    <property type="entry name" value="DNA_pol_A"/>
    <property type="match status" value="1"/>
</dbReference>
<comment type="caution">
    <text evidence="11">The sequence shown here is derived from an EMBL/GenBank/DDBJ whole genome shotgun (WGS) entry which is preliminary data.</text>
</comment>
<sequence length="558" mass="61930">MRGTDEMISAQEEFLSRMDEACRQKVIGVRLEPTGPDPRRDMIGAIRLAWGDITLSLDCLSMLPAGLTPLRKALESPAVKVFHNAGTELQFLMAAGINPTKIFDTALAGQLLSESGHLYSELDELAGRYLPGESVTGKADILLRLREAMIRLLKRYRLVEVAKIEFDCAISVAQMEFHGIMLDVAAWRDLTAAAEIEKRQALEALRNFTGQRPTQTTLWGEAGFMEENFDSNAHILSLLRGHGIKVENTAKPALAAHRSHPLVAALSRYRAVAKQLSTYLRPLPKMLHPKTGRLHPQYSQIAAWTGRMSCYAPNIQQIPRGGDFRGCFVAPEGRRLLIADYPQIELRVVAQITHERRMIDAYARGLDLHGLTASLILGKTMESISGQERQYAKAVNFGLIYAMGAEGLRLSAQQSYGVAMTHEQAADFRRLFFEAYPAIRDWHTALARRRSPEGRTLTGRRYSFPKWYGLPAHSNAPVQGTAADILKRALGGLAVKLAGTDAFIAAAIHDEIIMECPQEEAEYYGAVLKREMEEAADSILPDVPTKVEVRIAGNWSEK</sequence>
<evidence type="ECO:0000256" key="4">
    <source>
        <dbReference type="ARBA" id="ARBA00022679"/>
    </source>
</evidence>
<evidence type="ECO:0000256" key="8">
    <source>
        <dbReference type="ARBA" id="ARBA00023125"/>
    </source>
</evidence>
<evidence type="ECO:0000256" key="3">
    <source>
        <dbReference type="ARBA" id="ARBA00020311"/>
    </source>
</evidence>
<keyword evidence="4" id="KW-0808">Transferase</keyword>
<dbReference type="InterPro" id="IPR036397">
    <property type="entry name" value="RNaseH_sf"/>
</dbReference>
<dbReference type="PROSITE" id="PS00447">
    <property type="entry name" value="DNA_POLYMERASE_A"/>
    <property type="match status" value="1"/>
</dbReference>
<dbReference type="EC" id="2.7.7.7" evidence="2"/>
<dbReference type="Proteomes" id="UP001205919">
    <property type="component" value="Unassembled WGS sequence"/>
</dbReference>
<dbReference type="RefSeq" id="WP_256181815.1">
    <property type="nucleotide sequence ID" value="NZ_CAJLEK010000043.1"/>
</dbReference>
<dbReference type="PANTHER" id="PTHR10133">
    <property type="entry name" value="DNA POLYMERASE I"/>
    <property type="match status" value="1"/>
</dbReference>
<dbReference type="GO" id="GO:0003677">
    <property type="term" value="F:DNA binding"/>
    <property type="evidence" value="ECO:0007669"/>
    <property type="project" value="UniProtKB-KW"/>
</dbReference>
<dbReference type="AlphaFoldDB" id="A0AAW5K8V6"/>
<evidence type="ECO:0000256" key="7">
    <source>
        <dbReference type="ARBA" id="ARBA00022932"/>
    </source>
</evidence>
<dbReference type="GO" id="GO:0006302">
    <property type="term" value="P:double-strand break repair"/>
    <property type="evidence" value="ECO:0007669"/>
    <property type="project" value="TreeGrafter"/>
</dbReference>
<evidence type="ECO:0000256" key="1">
    <source>
        <dbReference type="ARBA" id="ARBA00007705"/>
    </source>
</evidence>
<dbReference type="InterPro" id="IPR001098">
    <property type="entry name" value="DNA-dir_DNA_pol_A_palm_dom"/>
</dbReference>
<dbReference type="PRINTS" id="PR00868">
    <property type="entry name" value="DNAPOLI"/>
</dbReference>
<dbReference type="Gene3D" id="1.10.150.20">
    <property type="entry name" value="5' to 3' exonuclease, C-terminal subdomain"/>
    <property type="match status" value="1"/>
</dbReference>
<dbReference type="Gene3D" id="1.20.1060.10">
    <property type="entry name" value="Taq DNA Polymerase, Chain T, domain 4"/>
    <property type="match status" value="1"/>
</dbReference>
<organism evidence="11 12">
    <name type="scientific">Cloacibacillus evryensis</name>
    <dbReference type="NCBI Taxonomy" id="508460"/>
    <lineage>
        <taxon>Bacteria</taxon>
        <taxon>Thermotogati</taxon>
        <taxon>Synergistota</taxon>
        <taxon>Synergistia</taxon>
        <taxon>Synergistales</taxon>
        <taxon>Synergistaceae</taxon>
        <taxon>Cloacibacillus</taxon>
    </lineage>
</organism>
<gene>
    <name evidence="11" type="ORF">NE630_07570</name>
</gene>
<accession>A0AAW5K8V6</accession>
<dbReference type="InterPro" id="IPR043502">
    <property type="entry name" value="DNA/RNA_pol_sf"/>
</dbReference>
<proteinExistence type="inferred from homology"/>
<dbReference type="PANTHER" id="PTHR10133:SF27">
    <property type="entry name" value="DNA POLYMERASE NU"/>
    <property type="match status" value="1"/>
</dbReference>
<evidence type="ECO:0000256" key="5">
    <source>
        <dbReference type="ARBA" id="ARBA00022695"/>
    </source>
</evidence>
<dbReference type="SMART" id="SM00482">
    <property type="entry name" value="POLAc"/>
    <property type="match status" value="1"/>
</dbReference>
<keyword evidence="7" id="KW-0239">DNA-directed DNA polymerase</keyword>
<protein>
    <recommendedName>
        <fullName evidence="3">DNA polymerase I</fullName>
        <ecNumber evidence="2">2.7.7.7</ecNumber>
    </recommendedName>
</protein>
<name>A0AAW5K8V6_9BACT</name>
<dbReference type="SUPFAM" id="SSF53098">
    <property type="entry name" value="Ribonuclease H-like"/>
    <property type="match status" value="1"/>
</dbReference>
<keyword evidence="6" id="KW-0235">DNA replication</keyword>
<comment type="similarity">
    <text evidence="1">Belongs to the DNA polymerase type-A family.</text>
</comment>
<dbReference type="InterPro" id="IPR002298">
    <property type="entry name" value="DNA_polymerase_A"/>
</dbReference>
<evidence type="ECO:0000259" key="10">
    <source>
        <dbReference type="SMART" id="SM00482"/>
    </source>
</evidence>
<evidence type="ECO:0000256" key="2">
    <source>
        <dbReference type="ARBA" id="ARBA00012417"/>
    </source>
</evidence>
<dbReference type="GO" id="GO:0006261">
    <property type="term" value="P:DNA-templated DNA replication"/>
    <property type="evidence" value="ECO:0007669"/>
    <property type="project" value="InterPro"/>
</dbReference>
<dbReference type="Gene3D" id="3.30.420.10">
    <property type="entry name" value="Ribonuclease H-like superfamily/Ribonuclease H"/>
    <property type="match status" value="1"/>
</dbReference>
<dbReference type="SUPFAM" id="SSF56672">
    <property type="entry name" value="DNA/RNA polymerases"/>
    <property type="match status" value="1"/>
</dbReference>
<dbReference type="InterPro" id="IPR019760">
    <property type="entry name" value="DNA-dir_DNA_pol_A_CS"/>
</dbReference>
<evidence type="ECO:0000313" key="11">
    <source>
        <dbReference type="EMBL" id="MCQ4814288.1"/>
    </source>
</evidence>
<feature type="domain" description="DNA-directed DNA polymerase family A palm" evidence="10">
    <location>
        <begin position="321"/>
        <end position="520"/>
    </location>
</feature>
<dbReference type="GO" id="GO:0008408">
    <property type="term" value="F:3'-5' exonuclease activity"/>
    <property type="evidence" value="ECO:0007669"/>
    <property type="project" value="InterPro"/>
</dbReference>
<evidence type="ECO:0000256" key="9">
    <source>
        <dbReference type="ARBA" id="ARBA00049244"/>
    </source>
</evidence>
<dbReference type="Pfam" id="PF01612">
    <property type="entry name" value="DNA_pol_A_exo1"/>
    <property type="match status" value="1"/>
</dbReference>
<dbReference type="Gene3D" id="3.30.70.370">
    <property type="match status" value="1"/>
</dbReference>
<keyword evidence="5" id="KW-0548">Nucleotidyltransferase</keyword>
<dbReference type="GO" id="GO:0003887">
    <property type="term" value="F:DNA-directed DNA polymerase activity"/>
    <property type="evidence" value="ECO:0007669"/>
    <property type="project" value="UniProtKB-KW"/>
</dbReference>
<dbReference type="InterPro" id="IPR012337">
    <property type="entry name" value="RNaseH-like_sf"/>
</dbReference>
<comment type="catalytic activity">
    <reaction evidence="9">
        <text>DNA(n) + a 2'-deoxyribonucleoside 5'-triphosphate = DNA(n+1) + diphosphate</text>
        <dbReference type="Rhea" id="RHEA:22508"/>
        <dbReference type="Rhea" id="RHEA-COMP:17339"/>
        <dbReference type="Rhea" id="RHEA-COMP:17340"/>
        <dbReference type="ChEBI" id="CHEBI:33019"/>
        <dbReference type="ChEBI" id="CHEBI:61560"/>
        <dbReference type="ChEBI" id="CHEBI:173112"/>
        <dbReference type="EC" id="2.7.7.7"/>
    </reaction>
</comment>
<keyword evidence="8" id="KW-0238">DNA-binding</keyword>
<reference evidence="11 12" key="1">
    <citation type="submission" date="2022-06" db="EMBL/GenBank/DDBJ databases">
        <title>Isolation of gut microbiota from human fecal samples.</title>
        <authorList>
            <person name="Pamer E.G."/>
            <person name="Barat B."/>
            <person name="Waligurski E."/>
            <person name="Medina S."/>
            <person name="Paddock L."/>
            <person name="Mostad J."/>
        </authorList>
    </citation>
    <scope>NUCLEOTIDE SEQUENCE [LARGE SCALE GENOMIC DNA]</scope>
    <source>
        <strain evidence="11 12">DFI.9.90</strain>
    </source>
</reference>
<evidence type="ECO:0000256" key="6">
    <source>
        <dbReference type="ARBA" id="ARBA00022705"/>
    </source>
</evidence>
<evidence type="ECO:0000313" key="12">
    <source>
        <dbReference type="Proteomes" id="UP001205919"/>
    </source>
</evidence>
<dbReference type="EMBL" id="JANFYT010000013">
    <property type="protein sequence ID" value="MCQ4814288.1"/>
    <property type="molecule type" value="Genomic_DNA"/>
</dbReference>